<dbReference type="PANTHER" id="PTHR48111:SF1">
    <property type="entry name" value="TWO-COMPONENT RESPONSE REGULATOR ORR33"/>
    <property type="match status" value="1"/>
</dbReference>
<keyword evidence="2" id="KW-0902">Two-component regulatory system</keyword>
<keyword evidence="5" id="KW-0804">Transcription</keyword>
<evidence type="ECO:0000256" key="3">
    <source>
        <dbReference type="ARBA" id="ARBA00023015"/>
    </source>
</evidence>
<evidence type="ECO:0000313" key="9">
    <source>
        <dbReference type="Proteomes" id="UP001466331"/>
    </source>
</evidence>
<dbReference type="EMBL" id="JBCHKQ010000001">
    <property type="protein sequence ID" value="MEM5947038.1"/>
    <property type="molecule type" value="Genomic_DNA"/>
</dbReference>
<proteinExistence type="predicted"/>
<feature type="domain" description="Response regulatory" evidence="7">
    <location>
        <begin position="2"/>
        <end position="126"/>
    </location>
</feature>
<dbReference type="Pfam" id="PF00072">
    <property type="entry name" value="Response_reg"/>
    <property type="match status" value="1"/>
</dbReference>
<keyword evidence="1 6" id="KW-0597">Phosphoprotein</keyword>
<accession>A0ABU9U8N9</accession>
<dbReference type="InterPro" id="IPR039420">
    <property type="entry name" value="WalR-like"/>
</dbReference>
<sequence length="127" mass="14744">MRILIVDDEFLSREKLTHFLSSYGMCDSVASMAEAKILFEKAIEDELPYDLISIDIHLPDGSGLDLLSYCYQREKELLDGWFSKKIVVTGDRDLETVQKAIGYKCDMYMVKPITQKTVETKMRQIWH</sequence>
<gene>
    <name evidence="8" type="ORF">WKV44_00615</name>
</gene>
<dbReference type="SMART" id="SM00448">
    <property type="entry name" value="REC"/>
    <property type="match status" value="1"/>
</dbReference>
<evidence type="ECO:0000259" key="7">
    <source>
        <dbReference type="PROSITE" id="PS50110"/>
    </source>
</evidence>
<name>A0ABU9U8N9_9SPIR</name>
<comment type="caution">
    <text evidence="8">The sequence shown here is derived from an EMBL/GenBank/DDBJ whole genome shotgun (WGS) entry which is preliminary data.</text>
</comment>
<dbReference type="Proteomes" id="UP001466331">
    <property type="component" value="Unassembled WGS sequence"/>
</dbReference>
<dbReference type="RefSeq" id="WP_420068492.1">
    <property type="nucleotide sequence ID" value="NZ_JBCHKQ010000001.1"/>
</dbReference>
<evidence type="ECO:0000256" key="2">
    <source>
        <dbReference type="ARBA" id="ARBA00023012"/>
    </source>
</evidence>
<keyword evidence="3" id="KW-0805">Transcription regulation</keyword>
<dbReference type="InterPro" id="IPR001789">
    <property type="entry name" value="Sig_transdc_resp-reg_receiver"/>
</dbReference>
<dbReference type="Gene3D" id="3.40.50.2300">
    <property type="match status" value="1"/>
</dbReference>
<dbReference type="CDD" id="cd00156">
    <property type="entry name" value="REC"/>
    <property type="match status" value="1"/>
</dbReference>
<organism evidence="8 9">
    <name type="scientific">Rarispira pelagica</name>
    <dbReference type="NCBI Taxonomy" id="3141764"/>
    <lineage>
        <taxon>Bacteria</taxon>
        <taxon>Pseudomonadati</taxon>
        <taxon>Spirochaetota</taxon>
        <taxon>Spirochaetia</taxon>
        <taxon>Winmispirales</taxon>
        <taxon>Winmispiraceae</taxon>
        <taxon>Rarispira</taxon>
    </lineage>
</organism>
<dbReference type="PROSITE" id="PS50110">
    <property type="entry name" value="RESPONSE_REGULATORY"/>
    <property type="match status" value="1"/>
</dbReference>
<reference evidence="8 9" key="1">
    <citation type="submission" date="2024-03" db="EMBL/GenBank/DDBJ databases">
        <title>Ignisphaera cupida sp. nov., a hyperthermophilic hydrolytic archaeon from a hot spring of Kamchatka, and proposal of Ignisphaeraceae fam. nov.</title>
        <authorList>
            <person name="Podosokorskaya O.A."/>
            <person name="Elcheninov A.G."/>
            <person name="Maltseva A.I."/>
            <person name="Zayulina K.S."/>
            <person name="Novikov A."/>
            <person name="Merkel A.Y."/>
        </authorList>
    </citation>
    <scope>NUCLEOTIDE SEQUENCE [LARGE SCALE GENOMIC DNA]</scope>
    <source>
        <strain evidence="8 9">38H-sp</strain>
    </source>
</reference>
<evidence type="ECO:0000256" key="1">
    <source>
        <dbReference type="ARBA" id="ARBA00022553"/>
    </source>
</evidence>
<feature type="modified residue" description="4-aspartylphosphate" evidence="6">
    <location>
        <position position="55"/>
    </location>
</feature>
<evidence type="ECO:0000256" key="6">
    <source>
        <dbReference type="PROSITE-ProRule" id="PRU00169"/>
    </source>
</evidence>
<keyword evidence="4" id="KW-0238">DNA-binding</keyword>
<keyword evidence="9" id="KW-1185">Reference proteome</keyword>
<evidence type="ECO:0000256" key="4">
    <source>
        <dbReference type="ARBA" id="ARBA00023125"/>
    </source>
</evidence>
<evidence type="ECO:0000313" key="8">
    <source>
        <dbReference type="EMBL" id="MEM5947038.1"/>
    </source>
</evidence>
<protein>
    <submittedName>
        <fullName evidence="8">Response regulator</fullName>
    </submittedName>
</protein>
<evidence type="ECO:0000256" key="5">
    <source>
        <dbReference type="ARBA" id="ARBA00023163"/>
    </source>
</evidence>
<dbReference type="SUPFAM" id="SSF52172">
    <property type="entry name" value="CheY-like"/>
    <property type="match status" value="1"/>
</dbReference>
<dbReference type="InterPro" id="IPR011006">
    <property type="entry name" value="CheY-like_superfamily"/>
</dbReference>
<dbReference type="PANTHER" id="PTHR48111">
    <property type="entry name" value="REGULATOR OF RPOS"/>
    <property type="match status" value="1"/>
</dbReference>